<organism evidence="1 2">
    <name type="scientific">Panaeolus cyanescens</name>
    <dbReference type="NCBI Taxonomy" id="181874"/>
    <lineage>
        <taxon>Eukaryota</taxon>
        <taxon>Fungi</taxon>
        <taxon>Dikarya</taxon>
        <taxon>Basidiomycota</taxon>
        <taxon>Agaricomycotina</taxon>
        <taxon>Agaricomycetes</taxon>
        <taxon>Agaricomycetidae</taxon>
        <taxon>Agaricales</taxon>
        <taxon>Agaricineae</taxon>
        <taxon>Galeropsidaceae</taxon>
        <taxon>Panaeolus</taxon>
    </lineage>
</organism>
<evidence type="ECO:0000313" key="2">
    <source>
        <dbReference type="Proteomes" id="UP000284842"/>
    </source>
</evidence>
<dbReference type="OrthoDB" id="3035629at2759"/>
<comment type="caution">
    <text evidence="1">The sequence shown here is derived from an EMBL/GenBank/DDBJ whole genome shotgun (WGS) entry which is preliminary data.</text>
</comment>
<protein>
    <recommendedName>
        <fullName evidence="3">F-box domain-containing protein</fullName>
    </recommendedName>
</protein>
<name>A0A409WTF1_9AGAR</name>
<evidence type="ECO:0000313" key="1">
    <source>
        <dbReference type="EMBL" id="PPQ81803.1"/>
    </source>
</evidence>
<evidence type="ECO:0008006" key="3">
    <source>
        <dbReference type="Google" id="ProtNLM"/>
    </source>
</evidence>
<sequence>MANTVCDTTQPLLPLELEQTIVEIAAFMIISFPLSSTSCALELQLTTKRFREWTVPFLYRVLHIDRFFAGRTQSKAIEILNRYGKHTRQFFGRWDKENTIEGLKRCPMLQGIVNLHILLKFEEMHAAIQHHDTSSLQRLSAIFSTLKPELLLSPVYCNITHLEIVGFISDPKVLVSLPNLTHLCFASPTRIADPNVLLDPVTEKAVGRKSLEVVVYSSEDTRVPPADVRVIKLKRPLRYLIHLAQWMRHVNGEMDFWELAERMIFARRDTFFSIYSYCCWINV</sequence>
<accession>A0A409WTF1</accession>
<dbReference type="Proteomes" id="UP000284842">
    <property type="component" value="Unassembled WGS sequence"/>
</dbReference>
<dbReference type="AlphaFoldDB" id="A0A409WTF1"/>
<dbReference type="EMBL" id="NHTK01005235">
    <property type="protein sequence ID" value="PPQ81803.1"/>
    <property type="molecule type" value="Genomic_DNA"/>
</dbReference>
<keyword evidence="2" id="KW-1185">Reference proteome</keyword>
<reference evidence="1 2" key="1">
    <citation type="journal article" date="2018" name="Evol. Lett.">
        <title>Horizontal gene cluster transfer increased hallucinogenic mushroom diversity.</title>
        <authorList>
            <person name="Reynolds H.T."/>
            <person name="Vijayakumar V."/>
            <person name="Gluck-Thaler E."/>
            <person name="Korotkin H.B."/>
            <person name="Matheny P.B."/>
            <person name="Slot J.C."/>
        </authorList>
    </citation>
    <scope>NUCLEOTIDE SEQUENCE [LARGE SCALE GENOMIC DNA]</scope>
    <source>
        <strain evidence="1 2">2629</strain>
    </source>
</reference>
<proteinExistence type="predicted"/>
<gene>
    <name evidence="1" type="ORF">CVT24_005451</name>
</gene>
<dbReference type="InParanoid" id="A0A409WTF1"/>